<name>A0A370HBA2_9NOCA</name>
<evidence type="ECO:0000313" key="2">
    <source>
        <dbReference type="EMBL" id="RDI54216.1"/>
    </source>
</evidence>
<dbReference type="EMBL" id="QQAZ01000002">
    <property type="protein sequence ID" value="RDI54216.1"/>
    <property type="molecule type" value="Genomic_DNA"/>
</dbReference>
<feature type="region of interest" description="Disordered" evidence="1">
    <location>
        <begin position="23"/>
        <end position="78"/>
    </location>
</feature>
<accession>A0A370HBA2</accession>
<evidence type="ECO:0000256" key="1">
    <source>
        <dbReference type="SAM" id="MobiDB-lite"/>
    </source>
</evidence>
<dbReference type="Gene3D" id="2.30.320.10">
    <property type="entry name" value="YwqG-like"/>
    <property type="match status" value="1"/>
</dbReference>
<dbReference type="STRING" id="1210089.GCA_001613165_01457"/>
<reference evidence="2 3" key="1">
    <citation type="submission" date="2018-07" db="EMBL/GenBank/DDBJ databases">
        <title>Genomic Encyclopedia of Type Strains, Phase IV (KMG-IV): sequencing the most valuable type-strain genomes for metagenomic binning, comparative biology and taxonomic classification.</title>
        <authorList>
            <person name="Goeker M."/>
        </authorList>
    </citation>
    <scope>NUCLEOTIDE SEQUENCE [LARGE SCALE GENOMIC DNA]</scope>
    <source>
        <strain evidence="2 3">DSM 44952</strain>
    </source>
</reference>
<dbReference type="Proteomes" id="UP000255355">
    <property type="component" value="Unassembled WGS sequence"/>
</dbReference>
<sequence length="88" mass="9258">MTRTTPPRPVDLEAVFPDLAPLARPATRLHPSPGEPTAHDSSVGGPLLWPASEPWPHCSGPHDEGPGPVVLPGTRIGTSGCCRLRMHG</sequence>
<protein>
    <submittedName>
        <fullName evidence="2">Uncharacterized protein</fullName>
    </submittedName>
</protein>
<dbReference type="AlphaFoldDB" id="A0A370HBA2"/>
<comment type="caution">
    <text evidence="2">The sequence shown here is derived from an EMBL/GenBank/DDBJ whole genome shotgun (WGS) entry which is preliminary data.</text>
</comment>
<evidence type="ECO:0000313" key="3">
    <source>
        <dbReference type="Proteomes" id="UP000255355"/>
    </source>
</evidence>
<keyword evidence="3" id="KW-1185">Reference proteome</keyword>
<proteinExistence type="predicted"/>
<gene>
    <name evidence="2" type="ORF">DFR68_102340</name>
</gene>
<organism evidence="2 3">
    <name type="scientific">Nocardia mexicana</name>
    <dbReference type="NCBI Taxonomy" id="279262"/>
    <lineage>
        <taxon>Bacteria</taxon>
        <taxon>Bacillati</taxon>
        <taxon>Actinomycetota</taxon>
        <taxon>Actinomycetes</taxon>
        <taxon>Mycobacteriales</taxon>
        <taxon>Nocardiaceae</taxon>
        <taxon>Nocardia</taxon>
    </lineage>
</organism>
<dbReference type="RefSeq" id="WP_211339332.1">
    <property type="nucleotide sequence ID" value="NZ_QQAZ01000002.1"/>
</dbReference>